<dbReference type="Proteomes" id="UP000886501">
    <property type="component" value="Unassembled WGS sequence"/>
</dbReference>
<dbReference type="EMBL" id="MU118995">
    <property type="protein sequence ID" value="KAF9641887.1"/>
    <property type="molecule type" value="Genomic_DNA"/>
</dbReference>
<proteinExistence type="predicted"/>
<evidence type="ECO:0000313" key="1">
    <source>
        <dbReference type="EMBL" id="KAF9641887.1"/>
    </source>
</evidence>
<keyword evidence="2" id="KW-1185">Reference proteome</keyword>
<comment type="caution">
    <text evidence="1">The sequence shown here is derived from an EMBL/GenBank/DDBJ whole genome shotgun (WGS) entry which is preliminary data.</text>
</comment>
<sequence>MQHYVGSIQNYGSTDNYNTEYTERLHIDLVKDAYKSTNFKDEFTQMTLWLERKEKVIRHAAFVKWQLSGQPAPLPPPTCHPHIQMTCNPSKTVSLTQILSNYNAPRFSEALQMVVARYQHPTASQARLNYIAPKIALPFMSVPVFHKIKFWNQDPYCWPDCSDILDVAHVRPRQKGKRGWIPERFDTVLVNSEEGIDDVATIRGCSITQVRVVFQFPENASRLLGCEIPKCHFAYVEWFSKISGAPDRNHKMFKVTRLFQDGHRVASIIPLSRIRRSVHLLPKFGQIAPRDWTSDTVLESSQIGICT</sequence>
<reference evidence="1" key="2">
    <citation type="journal article" date="2020" name="Nat. Commun.">
        <title>Large-scale genome sequencing of mycorrhizal fungi provides insights into the early evolution of symbiotic traits.</title>
        <authorList>
            <person name="Miyauchi S."/>
            <person name="Kiss E."/>
            <person name="Kuo A."/>
            <person name="Drula E."/>
            <person name="Kohler A."/>
            <person name="Sanchez-Garcia M."/>
            <person name="Morin E."/>
            <person name="Andreopoulos B."/>
            <person name="Barry K.W."/>
            <person name="Bonito G."/>
            <person name="Buee M."/>
            <person name="Carver A."/>
            <person name="Chen C."/>
            <person name="Cichocki N."/>
            <person name="Clum A."/>
            <person name="Culley D."/>
            <person name="Crous P.W."/>
            <person name="Fauchery L."/>
            <person name="Girlanda M."/>
            <person name="Hayes R.D."/>
            <person name="Keri Z."/>
            <person name="LaButti K."/>
            <person name="Lipzen A."/>
            <person name="Lombard V."/>
            <person name="Magnuson J."/>
            <person name="Maillard F."/>
            <person name="Murat C."/>
            <person name="Nolan M."/>
            <person name="Ohm R.A."/>
            <person name="Pangilinan J."/>
            <person name="Pereira M.F."/>
            <person name="Perotto S."/>
            <person name="Peter M."/>
            <person name="Pfister S."/>
            <person name="Riley R."/>
            <person name="Sitrit Y."/>
            <person name="Stielow J.B."/>
            <person name="Szollosi G."/>
            <person name="Zifcakova L."/>
            <person name="Stursova M."/>
            <person name="Spatafora J.W."/>
            <person name="Tedersoo L."/>
            <person name="Vaario L.M."/>
            <person name="Yamada A."/>
            <person name="Yan M."/>
            <person name="Wang P."/>
            <person name="Xu J."/>
            <person name="Bruns T."/>
            <person name="Baldrian P."/>
            <person name="Vilgalys R."/>
            <person name="Dunand C."/>
            <person name="Henrissat B."/>
            <person name="Grigoriev I.V."/>
            <person name="Hibbett D."/>
            <person name="Nagy L.G."/>
            <person name="Martin F.M."/>
        </authorList>
    </citation>
    <scope>NUCLEOTIDE SEQUENCE</scope>
    <source>
        <strain evidence="1">P2</strain>
    </source>
</reference>
<evidence type="ECO:0000313" key="2">
    <source>
        <dbReference type="Proteomes" id="UP000886501"/>
    </source>
</evidence>
<name>A0ACB6YXA8_THEGA</name>
<organism evidence="1 2">
    <name type="scientific">Thelephora ganbajun</name>
    <name type="common">Ganba fungus</name>
    <dbReference type="NCBI Taxonomy" id="370292"/>
    <lineage>
        <taxon>Eukaryota</taxon>
        <taxon>Fungi</taxon>
        <taxon>Dikarya</taxon>
        <taxon>Basidiomycota</taxon>
        <taxon>Agaricomycotina</taxon>
        <taxon>Agaricomycetes</taxon>
        <taxon>Thelephorales</taxon>
        <taxon>Thelephoraceae</taxon>
        <taxon>Thelephora</taxon>
    </lineage>
</organism>
<gene>
    <name evidence="1" type="ORF">BDM02DRAFT_3133494</name>
</gene>
<reference evidence="1" key="1">
    <citation type="submission" date="2019-10" db="EMBL/GenBank/DDBJ databases">
        <authorList>
            <consortium name="DOE Joint Genome Institute"/>
            <person name="Kuo A."/>
            <person name="Miyauchi S."/>
            <person name="Kiss E."/>
            <person name="Drula E."/>
            <person name="Kohler A."/>
            <person name="Sanchez-Garcia M."/>
            <person name="Andreopoulos B."/>
            <person name="Barry K.W."/>
            <person name="Bonito G."/>
            <person name="Buee M."/>
            <person name="Carver A."/>
            <person name="Chen C."/>
            <person name="Cichocki N."/>
            <person name="Clum A."/>
            <person name="Culley D."/>
            <person name="Crous P.W."/>
            <person name="Fauchery L."/>
            <person name="Girlanda M."/>
            <person name="Hayes R."/>
            <person name="Keri Z."/>
            <person name="Labutti K."/>
            <person name="Lipzen A."/>
            <person name="Lombard V."/>
            <person name="Magnuson J."/>
            <person name="Maillard F."/>
            <person name="Morin E."/>
            <person name="Murat C."/>
            <person name="Nolan M."/>
            <person name="Ohm R."/>
            <person name="Pangilinan J."/>
            <person name="Pereira M."/>
            <person name="Perotto S."/>
            <person name="Peter M."/>
            <person name="Riley R."/>
            <person name="Sitrit Y."/>
            <person name="Stielow B."/>
            <person name="Szollosi G."/>
            <person name="Zifcakova L."/>
            <person name="Stursova M."/>
            <person name="Spatafora J.W."/>
            <person name="Tedersoo L."/>
            <person name="Vaario L.-M."/>
            <person name="Yamada A."/>
            <person name="Yan M."/>
            <person name="Wang P."/>
            <person name="Xu J."/>
            <person name="Bruns T."/>
            <person name="Baldrian P."/>
            <person name="Vilgalys R."/>
            <person name="Henrissat B."/>
            <person name="Grigoriev I.V."/>
            <person name="Hibbett D."/>
            <person name="Nagy L.G."/>
            <person name="Martin F.M."/>
        </authorList>
    </citation>
    <scope>NUCLEOTIDE SEQUENCE</scope>
    <source>
        <strain evidence="1">P2</strain>
    </source>
</reference>
<protein>
    <submittedName>
        <fullName evidence="1">Uncharacterized protein</fullName>
    </submittedName>
</protein>
<accession>A0ACB6YXA8</accession>